<dbReference type="OrthoDB" id="9778453at2"/>
<dbReference type="Pfam" id="PF01966">
    <property type="entry name" value="HD"/>
    <property type="match status" value="1"/>
</dbReference>
<keyword evidence="4" id="KW-1185">Reference proteome</keyword>
<dbReference type="SUPFAM" id="SSF109604">
    <property type="entry name" value="HD-domain/PDEase-like"/>
    <property type="match status" value="1"/>
</dbReference>
<dbReference type="GO" id="GO:0016787">
    <property type="term" value="F:hydrolase activity"/>
    <property type="evidence" value="ECO:0007669"/>
    <property type="project" value="UniProtKB-KW"/>
</dbReference>
<keyword evidence="1 3" id="KW-0378">Hydrolase</keyword>
<dbReference type="AlphaFoldDB" id="K4LCH3"/>
<dbReference type="EMBL" id="CP003732">
    <property type="protein sequence ID" value="AFV10438.1"/>
    <property type="molecule type" value="Genomic_DNA"/>
</dbReference>
<dbReference type="SMART" id="SM00471">
    <property type="entry name" value="HDc"/>
    <property type="match status" value="1"/>
</dbReference>
<dbReference type="EC" id="3.1.-.-" evidence="3"/>
<dbReference type="PANTHER" id="PTHR37294">
    <property type="entry name" value="3'-5' EXORIBONUCLEASE YHAM"/>
    <property type="match status" value="1"/>
</dbReference>
<dbReference type="NCBIfam" id="TIGR00277">
    <property type="entry name" value="HDIG"/>
    <property type="match status" value="1"/>
</dbReference>
<dbReference type="InterPro" id="IPR004365">
    <property type="entry name" value="NA-bd_OB_tRNA"/>
</dbReference>
<dbReference type="Proteomes" id="UP000000467">
    <property type="component" value="Chromosome"/>
</dbReference>
<dbReference type="Gene3D" id="2.40.50.140">
    <property type="entry name" value="Nucleic acid-binding proteins"/>
    <property type="match status" value="1"/>
</dbReference>
<dbReference type="RefSeq" id="WP_015049358.1">
    <property type="nucleotide sequence ID" value="NC_018870.1"/>
</dbReference>
<dbReference type="eggNOG" id="COG3481">
    <property type="taxonomic scope" value="Bacteria"/>
</dbReference>
<name>K4LCH3_THEPS</name>
<dbReference type="InterPro" id="IPR012340">
    <property type="entry name" value="NA-bd_OB-fold"/>
</dbReference>
<protein>
    <submittedName>
        <fullName evidence="3">3'-5' exoribonuclease YhaM</fullName>
        <ecNumber evidence="3">3.1.-.-</ecNumber>
    </submittedName>
</protein>
<evidence type="ECO:0000313" key="3">
    <source>
        <dbReference type="EMBL" id="AFV10438.1"/>
    </source>
</evidence>
<proteinExistence type="predicted"/>
<dbReference type="KEGG" id="tpz:Tph_c01900"/>
<dbReference type="PANTHER" id="PTHR37294:SF1">
    <property type="entry name" value="3'-5' EXORIBONUCLEASE YHAM"/>
    <property type="match status" value="1"/>
</dbReference>
<dbReference type="STRING" id="1089553.Tph_c01900"/>
<evidence type="ECO:0000313" key="4">
    <source>
        <dbReference type="Proteomes" id="UP000000467"/>
    </source>
</evidence>
<dbReference type="GO" id="GO:0003676">
    <property type="term" value="F:nucleic acid binding"/>
    <property type="evidence" value="ECO:0007669"/>
    <property type="project" value="InterPro"/>
</dbReference>
<sequence>MKTQWVKTLQPGAEVATYFGIFDVSLAKTKSGANFLKLLLGDRTGKVEGRVWDPALAEDLYRSISPGDIVIIHGVVTEFNGLQINLETCTRVKKEEVDLNDFRPVTEKDIPQMLRQFTLELEKVSTPPLKALLKNIFTPDFLDGFGRATAARTIHHAYGGGLLEHTLEVLAYCEQVCRVQGEMIDRDLLLTGACLHDIGKLWEYDQEALTFRRTEAGRLLGGHVILGHDFVRDRIAQIGGLPGRLELHLRHLILSHHGQKEWGAVEEPHTLEAVALHHADLMSARLNQVEQVIKAGRREGHWTGYDRHLGRSIYVPESP</sequence>
<evidence type="ECO:0000256" key="1">
    <source>
        <dbReference type="ARBA" id="ARBA00022801"/>
    </source>
</evidence>
<dbReference type="SUPFAM" id="SSF50249">
    <property type="entry name" value="Nucleic acid-binding proteins"/>
    <property type="match status" value="1"/>
</dbReference>
<dbReference type="Pfam" id="PF01336">
    <property type="entry name" value="tRNA_anti-codon"/>
    <property type="match status" value="1"/>
</dbReference>
<organism evidence="3 4">
    <name type="scientific">Thermacetogenium phaeum (strain ATCC BAA-254 / DSM 26808 / PB)</name>
    <dbReference type="NCBI Taxonomy" id="1089553"/>
    <lineage>
        <taxon>Bacteria</taxon>
        <taxon>Bacillati</taxon>
        <taxon>Bacillota</taxon>
        <taxon>Clostridia</taxon>
        <taxon>Thermoanaerobacterales</taxon>
        <taxon>Thermoanaerobacteraceae</taxon>
        <taxon>Thermacetogenium</taxon>
    </lineage>
</organism>
<dbReference type="Gene3D" id="1.10.3210.10">
    <property type="entry name" value="Hypothetical protein af1432"/>
    <property type="match status" value="1"/>
</dbReference>
<gene>
    <name evidence="3" type="primary">yhaM</name>
    <name evidence="3" type="ordered locus">Tph_c01900</name>
</gene>
<dbReference type="InterPro" id="IPR006675">
    <property type="entry name" value="HDIG_dom"/>
</dbReference>
<accession>K4LCH3</accession>
<dbReference type="CDD" id="cd00077">
    <property type="entry name" value="HDc"/>
    <property type="match status" value="1"/>
</dbReference>
<reference evidence="3 4" key="1">
    <citation type="journal article" date="2012" name="BMC Genomics">
        <title>Genome-guided analysis of physiological and morphological traits of the fermentative acetate oxidizer Thermacetogenium phaeum.</title>
        <authorList>
            <person name="Oehler D."/>
            <person name="Poehlein A."/>
            <person name="Leimbach A."/>
            <person name="Muller N."/>
            <person name="Daniel R."/>
            <person name="Gottschalk G."/>
            <person name="Schink B."/>
        </authorList>
    </citation>
    <scope>NUCLEOTIDE SEQUENCE [LARGE SCALE GENOMIC DNA]</scope>
    <source>
        <strain evidence="4">ATCC BAA-254 / DSM 26808 / PB</strain>
    </source>
</reference>
<dbReference type="HOGENOM" id="CLU_056349_2_0_9"/>
<dbReference type="InterPro" id="IPR050798">
    <property type="entry name" value="YhaM_exoribonuc/phosphodiest"/>
</dbReference>
<feature type="domain" description="HD/PDEase" evidence="2">
    <location>
        <begin position="158"/>
        <end position="294"/>
    </location>
</feature>
<evidence type="ECO:0000259" key="2">
    <source>
        <dbReference type="SMART" id="SM00471"/>
    </source>
</evidence>
<dbReference type="InterPro" id="IPR003607">
    <property type="entry name" value="HD/PDEase_dom"/>
</dbReference>
<dbReference type="GO" id="GO:0031125">
    <property type="term" value="P:rRNA 3'-end processing"/>
    <property type="evidence" value="ECO:0007669"/>
    <property type="project" value="TreeGrafter"/>
</dbReference>
<dbReference type="InterPro" id="IPR006674">
    <property type="entry name" value="HD_domain"/>
</dbReference>